<evidence type="ECO:0000256" key="1">
    <source>
        <dbReference type="ARBA" id="ARBA00004141"/>
    </source>
</evidence>
<comment type="similarity">
    <text evidence="2">Belongs to the nucleobase:cation symporter-2 (NCS2) (TC 2.A.40) family.</text>
</comment>
<evidence type="ECO:0000256" key="2">
    <source>
        <dbReference type="ARBA" id="ARBA00008821"/>
    </source>
</evidence>
<feature type="transmembrane region" description="Helical" evidence="7">
    <location>
        <begin position="73"/>
        <end position="89"/>
    </location>
</feature>
<dbReference type="InterPro" id="IPR006042">
    <property type="entry name" value="Xan_ur_permease"/>
</dbReference>
<feature type="transmembrane region" description="Helical" evidence="7">
    <location>
        <begin position="219"/>
        <end position="237"/>
    </location>
</feature>
<name>A0A0A6SJK9_CLOBU</name>
<dbReference type="Proteomes" id="UP000238081">
    <property type="component" value="Unassembled WGS sequence"/>
</dbReference>
<dbReference type="PANTHER" id="PTHR42810">
    <property type="entry name" value="PURINE PERMEASE C1399.01C-RELATED"/>
    <property type="match status" value="1"/>
</dbReference>
<evidence type="ECO:0000256" key="4">
    <source>
        <dbReference type="ARBA" id="ARBA00022692"/>
    </source>
</evidence>
<dbReference type="GO" id="GO:0005886">
    <property type="term" value="C:plasma membrane"/>
    <property type="evidence" value="ECO:0007669"/>
    <property type="project" value="TreeGrafter"/>
</dbReference>
<keyword evidence="5 7" id="KW-1133">Transmembrane helix</keyword>
<reference evidence="8 9" key="1">
    <citation type="submission" date="2016-01" db="EMBL/GenBank/DDBJ databases">
        <title>Characterization of the Clostridium difficile lineages that are prevalent in Hong Kong and China.</title>
        <authorList>
            <person name="Kwok J.S.-L."/>
            <person name="Lam W.-Y."/>
            <person name="Ip M."/>
            <person name="Chan T.-F."/>
            <person name="Hawkey P.M."/>
            <person name="Tsui S.K.-W."/>
        </authorList>
    </citation>
    <scope>NUCLEOTIDE SEQUENCE [LARGE SCALE GENOMIC DNA]</scope>
    <source>
        <strain evidence="8 9">300064</strain>
    </source>
</reference>
<evidence type="ECO:0000256" key="7">
    <source>
        <dbReference type="SAM" id="Phobius"/>
    </source>
</evidence>
<accession>A0A0A6SJK9</accession>
<feature type="transmembrane region" description="Helical" evidence="7">
    <location>
        <begin position="180"/>
        <end position="199"/>
    </location>
</feature>
<keyword evidence="6 7" id="KW-0472">Membrane</keyword>
<protein>
    <submittedName>
        <fullName evidence="8">Uracil/xanthine transporter</fullName>
    </submittedName>
</protein>
<feature type="transmembrane region" description="Helical" evidence="7">
    <location>
        <begin position="326"/>
        <end position="347"/>
    </location>
</feature>
<dbReference type="AlphaFoldDB" id="A0A0A6SJK9"/>
<dbReference type="NCBIfam" id="TIGR00801">
    <property type="entry name" value="ncs2"/>
    <property type="match status" value="1"/>
</dbReference>
<evidence type="ECO:0000313" key="9">
    <source>
        <dbReference type="Proteomes" id="UP000238081"/>
    </source>
</evidence>
<feature type="transmembrane region" description="Helical" evidence="7">
    <location>
        <begin position="155"/>
        <end position="173"/>
    </location>
</feature>
<feature type="transmembrane region" description="Helical" evidence="7">
    <location>
        <begin position="302"/>
        <end position="320"/>
    </location>
</feature>
<evidence type="ECO:0000256" key="5">
    <source>
        <dbReference type="ARBA" id="ARBA00022989"/>
    </source>
</evidence>
<gene>
    <name evidence="8" type="ORF">AWN73_02460</name>
</gene>
<feature type="transmembrane region" description="Helical" evidence="7">
    <location>
        <begin position="49"/>
        <end position="66"/>
    </location>
</feature>
<organism evidence="8 9">
    <name type="scientific">Clostridium butyricum</name>
    <dbReference type="NCBI Taxonomy" id="1492"/>
    <lineage>
        <taxon>Bacteria</taxon>
        <taxon>Bacillati</taxon>
        <taxon>Bacillota</taxon>
        <taxon>Clostridia</taxon>
        <taxon>Eubacteriales</taxon>
        <taxon>Clostridiaceae</taxon>
        <taxon>Clostridium</taxon>
    </lineage>
</organism>
<dbReference type="PANTHER" id="PTHR42810:SF2">
    <property type="entry name" value="PURINE PERMEASE C1399.01C-RELATED"/>
    <property type="match status" value="1"/>
</dbReference>
<keyword evidence="3" id="KW-0813">Transport</keyword>
<feature type="transmembrane region" description="Helical" evidence="7">
    <location>
        <begin position="128"/>
        <end position="149"/>
    </location>
</feature>
<dbReference type="GO" id="GO:0042907">
    <property type="term" value="F:xanthine transmembrane transporter activity"/>
    <property type="evidence" value="ECO:0007669"/>
    <property type="project" value="TreeGrafter"/>
</dbReference>
<keyword evidence="4 7" id="KW-0812">Transmembrane</keyword>
<dbReference type="RefSeq" id="WP_043663401.1">
    <property type="nucleotide sequence ID" value="NZ_JSEG01000006.1"/>
</dbReference>
<evidence type="ECO:0000256" key="3">
    <source>
        <dbReference type="ARBA" id="ARBA00022448"/>
    </source>
</evidence>
<feature type="transmembrane region" description="Helical" evidence="7">
    <location>
        <begin position="398"/>
        <end position="416"/>
    </location>
</feature>
<comment type="subcellular location">
    <subcellularLocation>
        <location evidence="1">Membrane</location>
        <topology evidence="1">Multi-pass membrane protein</topology>
    </subcellularLocation>
</comment>
<evidence type="ECO:0000313" key="8">
    <source>
        <dbReference type="EMBL" id="PPV14595.1"/>
    </source>
</evidence>
<dbReference type="PROSITE" id="PS01116">
    <property type="entry name" value="XANTH_URACIL_PERMASE"/>
    <property type="match status" value="1"/>
</dbReference>
<feature type="transmembrane region" description="Helical" evidence="7">
    <location>
        <begin position="95"/>
        <end position="116"/>
    </location>
</feature>
<sequence>MSELTGITSEGIKESAVRKTGMRIIMALQHLIAMFGSTVLVPILTGLDISVALFCAGLGTLIFHLCTNRKVPVFLGSSFAFIPVIIAVGETYGDLTYAQGGIFIAGLIYVIMSFLIKKIGTDKLKTVLPAHVVGPMIMVIGLNLIPTAFNMARTNIIIAAITLGTTLAIKYFGRGFFSQIAILCGVAVGYTISLFSGLVDTGAIASAQLMAVPNFTLPKFDIGAIMMIAPVVLATFMEHIGDITTNGQVVGQDFIKDPGLNRTLLGDGLATISASLLGGPANTTYGENTGVLAITKNYDPSLLRLAAVFAIILSFISKFGMTIRTIPSSVMGGISLMLFSMIALVGVKTIRLEKVKMNWKNIIVMLSILIIGFVGKLIEDKYGIVIGIKITDTISMSGLSFAAVVGVILNLILNGVKKNK</sequence>
<feature type="transmembrane region" description="Helical" evidence="7">
    <location>
        <begin position="359"/>
        <end position="378"/>
    </location>
</feature>
<dbReference type="Pfam" id="PF00860">
    <property type="entry name" value="Xan_ur_permease"/>
    <property type="match status" value="1"/>
</dbReference>
<dbReference type="EMBL" id="LRDH01000107">
    <property type="protein sequence ID" value="PPV14595.1"/>
    <property type="molecule type" value="Genomic_DNA"/>
</dbReference>
<evidence type="ECO:0000256" key="6">
    <source>
        <dbReference type="ARBA" id="ARBA00023136"/>
    </source>
</evidence>
<feature type="transmembrane region" description="Helical" evidence="7">
    <location>
        <begin position="21"/>
        <end position="43"/>
    </location>
</feature>
<dbReference type="InterPro" id="IPR006043">
    <property type="entry name" value="NCS2"/>
</dbReference>
<proteinExistence type="inferred from homology"/>
<comment type="caution">
    <text evidence="8">The sequence shown here is derived from an EMBL/GenBank/DDBJ whole genome shotgun (WGS) entry which is preliminary data.</text>
</comment>